<name>A0A067PYI7_9AGAM</name>
<accession>A0A067PYI7</accession>
<feature type="non-terminal residue" evidence="2">
    <location>
        <position position="390"/>
    </location>
</feature>
<dbReference type="Gene3D" id="1.10.510.10">
    <property type="entry name" value="Transferase(Phosphotransferase) domain 1"/>
    <property type="match status" value="1"/>
</dbReference>
<dbReference type="Pfam" id="PF17667">
    <property type="entry name" value="Pkinase_fungal"/>
    <property type="match status" value="2"/>
</dbReference>
<reference evidence="3" key="1">
    <citation type="journal article" date="2014" name="Proc. Natl. Acad. Sci. U.S.A.">
        <title>Extensive sampling of basidiomycete genomes demonstrates inadequacy of the white-rot/brown-rot paradigm for wood decay fungi.</title>
        <authorList>
            <person name="Riley R."/>
            <person name="Salamov A.A."/>
            <person name="Brown D.W."/>
            <person name="Nagy L.G."/>
            <person name="Floudas D."/>
            <person name="Held B.W."/>
            <person name="Levasseur A."/>
            <person name="Lombard V."/>
            <person name="Morin E."/>
            <person name="Otillar R."/>
            <person name="Lindquist E.A."/>
            <person name="Sun H."/>
            <person name="LaButti K.M."/>
            <person name="Schmutz J."/>
            <person name="Jabbour D."/>
            <person name="Luo H."/>
            <person name="Baker S.E."/>
            <person name="Pisabarro A.G."/>
            <person name="Walton J.D."/>
            <person name="Blanchette R.A."/>
            <person name="Henrissat B."/>
            <person name="Martin F."/>
            <person name="Cullen D."/>
            <person name="Hibbett D.S."/>
            <person name="Grigoriev I.V."/>
        </authorList>
    </citation>
    <scope>NUCLEOTIDE SEQUENCE [LARGE SCALE GENOMIC DNA]</scope>
    <source>
        <strain evidence="3">MUCL 33604</strain>
    </source>
</reference>
<protein>
    <recommendedName>
        <fullName evidence="1">Fungal-type protein kinase domain-containing protein</fullName>
    </recommendedName>
</protein>
<dbReference type="PANTHER" id="PTHR38248:SF2">
    <property type="entry name" value="FUNK1 11"/>
    <property type="match status" value="1"/>
</dbReference>
<dbReference type="InterPro" id="IPR011009">
    <property type="entry name" value="Kinase-like_dom_sf"/>
</dbReference>
<feature type="domain" description="Fungal-type protein kinase" evidence="1">
    <location>
        <begin position="241"/>
        <end position="387"/>
    </location>
</feature>
<evidence type="ECO:0000259" key="1">
    <source>
        <dbReference type="Pfam" id="PF17667"/>
    </source>
</evidence>
<dbReference type="InterPro" id="IPR040976">
    <property type="entry name" value="Pkinase_fungal"/>
</dbReference>
<dbReference type="EMBL" id="KL197715">
    <property type="protein sequence ID" value="KDQ59789.1"/>
    <property type="molecule type" value="Genomic_DNA"/>
</dbReference>
<dbReference type="PANTHER" id="PTHR38248">
    <property type="entry name" value="FUNK1 6"/>
    <property type="match status" value="1"/>
</dbReference>
<dbReference type="HOGENOM" id="CLU_006410_1_0_1"/>
<dbReference type="InParanoid" id="A0A067PYI7"/>
<keyword evidence="3" id="KW-1185">Reference proteome</keyword>
<dbReference type="SUPFAM" id="SSF56112">
    <property type="entry name" value="Protein kinase-like (PK-like)"/>
    <property type="match status" value="1"/>
</dbReference>
<evidence type="ECO:0000313" key="2">
    <source>
        <dbReference type="EMBL" id="KDQ59789.1"/>
    </source>
</evidence>
<evidence type="ECO:0000313" key="3">
    <source>
        <dbReference type="Proteomes" id="UP000027265"/>
    </source>
</evidence>
<feature type="domain" description="Fungal-type protein kinase" evidence="1">
    <location>
        <begin position="17"/>
        <end position="232"/>
    </location>
</feature>
<sequence length="390" mass="45009">MHIVFRTSDVATTEDPILSEDEIESEIDAPRRLDAHRQIISYAAELTARQHRTWLFTLTILGTDARLIRWDRAGGVVTNRFNYREDSSLAVFLWRFCHLSMEQQGYDPTATRLDAADPLIRRALTVDVPDHQLYIRDFFNEAISSEWPISERIEHREYIVGKPKFNADDGITGRATRGYVAFDMKTEKFVWLKDVWRIASLHREGDIVHELNDVDAPYVPTLVCHGDVQRQRTLSQTFWTDPSEDNPMEEHIHYRLVVAEVGRQLDEFRNGLELVAVIRDCLIAHRIAYESLSILHQDISSGNILIIPEPQKTRDGTVKIVWRGMLNDWELCTKFQRSDEGIVEDSEPSQNFATGTWAFMSANLLQNGNAQHVLQDDLESFFHVLLYNAV</sequence>
<proteinExistence type="predicted"/>
<dbReference type="AlphaFoldDB" id="A0A067PYI7"/>
<dbReference type="OrthoDB" id="5592585at2759"/>
<organism evidence="2 3">
    <name type="scientific">Jaapia argillacea MUCL 33604</name>
    <dbReference type="NCBI Taxonomy" id="933084"/>
    <lineage>
        <taxon>Eukaryota</taxon>
        <taxon>Fungi</taxon>
        <taxon>Dikarya</taxon>
        <taxon>Basidiomycota</taxon>
        <taxon>Agaricomycotina</taxon>
        <taxon>Agaricomycetes</taxon>
        <taxon>Agaricomycetidae</taxon>
        <taxon>Jaapiales</taxon>
        <taxon>Jaapiaceae</taxon>
        <taxon>Jaapia</taxon>
    </lineage>
</organism>
<dbReference type="Proteomes" id="UP000027265">
    <property type="component" value="Unassembled WGS sequence"/>
</dbReference>
<gene>
    <name evidence="2" type="ORF">JAAARDRAFT_126434</name>
</gene>